<evidence type="ECO:0000313" key="3">
    <source>
        <dbReference type="EMBL" id="GHE07341.1"/>
    </source>
</evidence>
<sequence>MKAGATGKKTSKAAATGRAGAKSNRPGAKSTTGKAGKTGQAGTTGQAGKAGKTGKAGGPSRSRASGSAQGRQKDGRPQPTAHSGFMQHVKVLFAFMIWMTLLRQQASLIAVWQLYYAQALVAVFALVVATLVVIYMYPPRTARWRTIAWTFLASSLTGALAFAALGGRFGLLGALLGGALVLWARAEENGRRVVRRLRQKRRP</sequence>
<organism evidence="3 4">
    <name type="scientific">Streptomyces alanosinicus</name>
    <dbReference type="NCBI Taxonomy" id="68171"/>
    <lineage>
        <taxon>Bacteria</taxon>
        <taxon>Bacillati</taxon>
        <taxon>Actinomycetota</taxon>
        <taxon>Actinomycetes</taxon>
        <taxon>Kitasatosporales</taxon>
        <taxon>Streptomycetaceae</taxon>
        <taxon>Streptomyces</taxon>
    </lineage>
</organism>
<dbReference type="EMBL" id="BMVG01000013">
    <property type="protein sequence ID" value="GHE07341.1"/>
    <property type="molecule type" value="Genomic_DNA"/>
</dbReference>
<keyword evidence="2" id="KW-0472">Membrane</keyword>
<feature type="transmembrane region" description="Helical" evidence="2">
    <location>
        <begin position="144"/>
        <end position="163"/>
    </location>
</feature>
<dbReference type="AlphaFoldDB" id="A0A919D4U2"/>
<protein>
    <submittedName>
        <fullName evidence="3">Uncharacterized protein</fullName>
    </submittedName>
</protein>
<evidence type="ECO:0000256" key="1">
    <source>
        <dbReference type="SAM" id="MobiDB-lite"/>
    </source>
</evidence>
<proteinExistence type="predicted"/>
<feature type="compositionally biased region" description="Low complexity" evidence="1">
    <location>
        <begin position="58"/>
        <end position="70"/>
    </location>
</feature>
<feature type="region of interest" description="Disordered" evidence="1">
    <location>
        <begin position="1"/>
        <end position="82"/>
    </location>
</feature>
<name>A0A919D4U2_9ACTN</name>
<comment type="caution">
    <text evidence="3">The sequence shown here is derived from an EMBL/GenBank/DDBJ whole genome shotgun (WGS) entry which is preliminary data.</text>
</comment>
<keyword evidence="4" id="KW-1185">Reference proteome</keyword>
<accession>A0A919D4U2</accession>
<evidence type="ECO:0000313" key="4">
    <source>
        <dbReference type="Proteomes" id="UP000655443"/>
    </source>
</evidence>
<feature type="transmembrane region" description="Helical" evidence="2">
    <location>
        <begin position="115"/>
        <end position="137"/>
    </location>
</feature>
<keyword evidence="2" id="KW-0812">Transmembrane</keyword>
<feature type="transmembrane region" description="Helical" evidence="2">
    <location>
        <begin position="91"/>
        <end position="109"/>
    </location>
</feature>
<gene>
    <name evidence="3" type="ORF">GCM10010339_52050</name>
</gene>
<keyword evidence="2" id="KW-1133">Transmembrane helix</keyword>
<evidence type="ECO:0000256" key="2">
    <source>
        <dbReference type="SAM" id="Phobius"/>
    </source>
</evidence>
<dbReference type="Proteomes" id="UP000655443">
    <property type="component" value="Unassembled WGS sequence"/>
</dbReference>
<dbReference type="RefSeq" id="WP_189956053.1">
    <property type="nucleotide sequence ID" value="NZ_BMVG01000013.1"/>
</dbReference>
<reference evidence="3" key="1">
    <citation type="journal article" date="2014" name="Int. J. Syst. Evol. Microbiol.">
        <title>Complete genome sequence of Corynebacterium casei LMG S-19264T (=DSM 44701T), isolated from a smear-ripened cheese.</title>
        <authorList>
            <consortium name="US DOE Joint Genome Institute (JGI-PGF)"/>
            <person name="Walter F."/>
            <person name="Albersmeier A."/>
            <person name="Kalinowski J."/>
            <person name="Ruckert C."/>
        </authorList>
    </citation>
    <scope>NUCLEOTIDE SEQUENCE</scope>
    <source>
        <strain evidence="3">JCM 4714</strain>
    </source>
</reference>
<feature type="transmembrane region" description="Helical" evidence="2">
    <location>
        <begin position="169"/>
        <end position="186"/>
    </location>
</feature>
<feature type="compositionally biased region" description="Low complexity" evidence="1">
    <location>
        <begin position="1"/>
        <end position="50"/>
    </location>
</feature>
<reference evidence="3" key="2">
    <citation type="submission" date="2020-09" db="EMBL/GenBank/DDBJ databases">
        <authorList>
            <person name="Sun Q."/>
            <person name="Ohkuma M."/>
        </authorList>
    </citation>
    <scope>NUCLEOTIDE SEQUENCE</scope>
    <source>
        <strain evidence="3">JCM 4714</strain>
    </source>
</reference>